<comment type="similarity">
    <text evidence="1">Belongs to the plant acyltransferase family.</text>
</comment>
<protein>
    <submittedName>
        <fullName evidence="2">Uncharacterized protein</fullName>
    </submittedName>
</protein>
<dbReference type="Gene3D" id="3.30.559.10">
    <property type="entry name" value="Chloramphenicol acetyltransferase-like domain"/>
    <property type="match status" value="2"/>
</dbReference>
<dbReference type="Pfam" id="PF02458">
    <property type="entry name" value="Transferase"/>
    <property type="match status" value="1"/>
</dbReference>
<evidence type="ECO:0000313" key="3">
    <source>
        <dbReference type="Proteomes" id="UP001370490"/>
    </source>
</evidence>
<dbReference type="InterPro" id="IPR023213">
    <property type="entry name" value="CAT-like_dom_sf"/>
</dbReference>
<dbReference type="PANTHER" id="PTHR31147:SF33">
    <property type="entry name" value="N-HYDROXYCINNAMOYL_BENZOYLTRANSFERASE, PUTATIVE-RELATED"/>
    <property type="match status" value="1"/>
</dbReference>
<feature type="non-terminal residue" evidence="2">
    <location>
        <position position="427"/>
    </location>
</feature>
<gene>
    <name evidence="2" type="ORF">RJ641_002276</name>
</gene>
<reference evidence="2 3" key="1">
    <citation type="submission" date="2023-12" db="EMBL/GenBank/DDBJ databases">
        <title>A high-quality genome assembly for Dillenia turbinata (Dilleniales).</title>
        <authorList>
            <person name="Chanderbali A."/>
        </authorList>
    </citation>
    <scope>NUCLEOTIDE SEQUENCE [LARGE SCALE GENOMIC DNA]</scope>
    <source>
        <strain evidence="2">LSX21</strain>
        <tissue evidence="2">Leaf</tissue>
    </source>
</reference>
<dbReference type="Proteomes" id="UP001370490">
    <property type="component" value="Unassembled WGS sequence"/>
</dbReference>
<name>A0AAN8VSQ0_9MAGN</name>
<dbReference type="EMBL" id="JBAMMX010000010">
    <property type="protein sequence ID" value="KAK6932652.1"/>
    <property type="molecule type" value="Genomic_DNA"/>
</dbReference>
<keyword evidence="3" id="KW-1185">Reference proteome</keyword>
<dbReference type="InterPro" id="IPR050898">
    <property type="entry name" value="Plant_acyltransferase"/>
</dbReference>
<dbReference type="PANTHER" id="PTHR31147">
    <property type="entry name" value="ACYL TRANSFERASE 4"/>
    <property type="match status" value="1"/>
</dbReference>
<evidence type="ECO:0000313" key="2">
    <source>
        <dbReference type="EMBL" id="KAK6932652.1"/>
    </source>
</evidence>
<accession>A0AAN8VSQ0</accession>
<sequence>MQITTSQTQFIFPSQPPPFEDKQVLSLSHIDTDPNLLIPIRYIRAYANTNPPTNDDPFAVITNSLSQALVHYYPFTGILKHSPEDNRLELVCARGRGVPVVSATANGNLASISYLDDLVDHVVEQLVPNLSLEESLVNPLVLQVTVFECGGFCLGACVNNTVCDGLGATQFFNAMAEFAHGAARPSVEPVWNRERLLGPREPPKVGFPLHEFLHLDEEFKAYSEPAGLVVRECFHVKEDQLDRFKKRLVEESGLNFTSFEALGAFLWRARVKAAEVPGDEVVKFAYSVNIRKLVKPSLPVGYWGNGCVPMYVKLPAKDLVQQPIWKTAELIKKSKENATDEYVHSFIDFQAINYGKGITAGKGVSGFTDWRHLGHSSVDFGWGDPVNILPLSRHLLGSAEPCFFLPYSLANEEKKNGFKVLVYLPEI</sequence>
<comment type="caution">
    <text evidence="2">The sequence shown here is derived from an EMBL/GenBank/DDBJ whole genome shotgun (WGS) entry which is preliminary data.</text>
</comment>
<proteinExistence type="inferred from homology"/>
<dbReference type="AlphaFoldDB" id="A0AAN8VSQ0"/>
<organism evidence="2 3">
    <name type="scientific">Dillenia turbinata</name>
    <dbReference type="NCBI Taxonomy" id="194707"/>
    <lineage>
        <taxon>Eukaryota</taxon>
        <taxon>Viridiplantae</taxon>
        <taxon>Streptophyta</taxon>
        <taxon>Embryophyta</taxon>
        <taxon>Tracheophyta</taxon>
        <taxon>Spermatophyta</taxon>
        <taxon>Magnoliopsida</taxon>
        <taxon>eudicotyledons</taxon>
        <taxon>Gunneridae</taxon>
        <taxon>Pentapetalae</taxon>
        <taxon>Dilleniales</taxon>
        <taxon>Dilleniaceae</taxon>
        <taxon>Dillenia</taxon>
    </lineage>
</organism>
<evidence type="ECO:0000256" key="1">
    <source>
        <dbReference type="ARBA" id="ARBA00009861"/>
    </source>
</evidence>